<evidence type="ECO:0000313" key="1">
    <source>
        <dbReference type="EMBL" id="KAK4484024.1"/>
    </source>
</evidence>
<dbReference type="EMBL" id="JAYDYQ010002534">
    <property type="protein sequence ID" value="KAK4484024.1"/>
    <property type="molecule type" value="Genomic_DNA"/>
</dbReference>
<dbReference type="Proteomes" id="UP001291926">
    <property type="component" value="Unassembled WGS sequence"/>
</dbReference>
<evidence type="ECO:0000313" key="2">
    <source>
        <dbReference type="Proteomes" id="UP001291926"/>
    </source>
</evidence>
<sequence length="197" mass="21588">MAVQCSKILPSVTEVRFPVTRCSILWPCQTQLSSRISGRALKLRITALSVGDGNSSSKKAAAPNSNYVVPLDKSSCITRPLAEILRDLNKRIPDNIIKTQDDNSTFIPWYQANRMLSFYAPGWCGEIRDVIFSENGSVTVVYRVTVRGSDGEAHRESTGTVLGGNVDIADPVAAAEQIAFCRACARFGLGLYLYHED</sequence>
<keyword evidence="2" id="KW-1185">Reference proteome</keyword>
<gene>
    <name evidence="1" type="ORF">RD792_011238</name>
</gene>
<organism evidence="1 2">
    <name type="scientific">Penstemon davidsonii</name>
    <dbReference type="NCBI Taxonomy" id="160366"/>
    <lineage>
        <taxon>Eukaryota</taxon>
        <taxon>Viridiplantae</taxon>
        <taxon>Streptophyta</taxon>
        <taxon>Embryophyta</taxon>
        <taxon>Tracheophyta</taxon>
        <taxon>Spermatophyta</taxon>
        <taxon>Magnoliopsida</taxon>
        <taxon>eudicotyledons</taxon>
        <taxon>Gunneridae</taxon>
        <taxon>Pentapetalae</taxon>
        <taxon>asterids</taxon>
        <taxon>lamiids</taxon>
        <taxon>Lamiales</taxon>
        <taxon>Plantaginaceae</taxon>
        <taxon>Cheloneae</taxon>
        <taxon>Penstemon</taxon>
    </lineage>
</organism>
<dbReference type="PANTHER" id="PTHR34050">
    <property type="entry name" value="DNA REPAIR RAD52-LIKE PROTEIN 2, CHLOROPLASTIC"/>
    <property type="match status" value="1"/>
</dbReference>
<proteinExistence type="predicted"/>
<accession>A0ABR0D416</accession>
<protein>
    <recommendedName>
        <fullName evidence="3">DNA repair RAD52-like protein 2, chloroplastic</fullName>
    </recommendedName>
</protein>
<evidence type="ECO:0008006" key="3">
    <source>
        <dbReference type="Google" id="ProtNLM"/>
    </source>
</evidence>
<dbReference type="InterPro" id="IPR037489">
    <property type="entry name" value="RAD52-like"/>
</dbReference>
<comment type="caution">
    <text evidence="1">The sequence shown here is derived from an EMBL/GenBank/DDBJ whole genome shotgun (WGS) entry which is preliminary data.</text>
</comment>
<reference evidence="1 2" key="1">
    <citation type="journal article" date="2023" name="bioRxiv">
        <title>Genome report: Whole genome sequence and annotation of Penstemon davidsonii.</title>
        <authorList>
            <person name="Ostevik K.L."/>
            <person name="Alabady M."/>
            <person name="Zhang M."/>
            <person name="Rausher M.D."/>
        </authorList>
    </citation>
    <scope>NUCLEOTIDE SEQUENCE [LARGE SCALE GENOMIC DNA]</scope>
    <source>
        <strain evidence="1">DNT005</strain>
        <tissue evidence="1">Whole leaf</tissue>
    </source>
</reference>
<name>A0ABR0D416_9LAMI</name>
<dbReference type="PANTHER" id="PTHR34050:SF3">
    <property type="entry name" value="DNA REPAIR RAD52-LIKE PROTEIN 2, CHLOROPLASTIC"/>
    <property type="match status" value="1"/>
</dbReference>